<organism evidence="3 4">
    <name type="scientific">Ancylostoma ceylanicum</name>
    <dbReference type="NCBI Taxonomy" id="53326"/>
    <lineage>
        <taxon>Eukaryota</taxon>
        <taxon>Metazoa</taxon>
        <taxon>Ecdysozoa</taxon>
        <taxon>Nematoda</taxon>
        <taxon>Chromadorea</taxon>
        <taxon>Rhabditida</taxon>
        <taxon>Rhabditina</taxon>
        <taxon>Rhabditomorpha</taxon>
        <taxon>Strongyloidea</taxon>
        <taxon>Ancylostomatidae</taxon>
        <taxon>Ancylostomatinae</taxon>
        <taxon>Ancylostoma</taxon>
    </lineage>
</organism>
<evidence type="ECO:0000313" key="3">
    <source>
        <dbReference type="EMBL" id="EYC27936.1"/>
    </source>
</evidence>
<dbReference type="Proteomes" id="UP000024635">
    <property type="component" value="Unassembled WGS sequence"/>
</dbReference>
<dbReference type="PANTHER" id="PTHR37978">
    <property type="entry name" value="PROTEIN CBG22381-RELATED"/>
    <property type="match status" value="1"/>
</dbReference>
<dbReference type="STRING" id="53326.A0A016VKW4"/>
<feature type="domain" description="Abnormal cell migration protein 18-like fibronectin type I" evidence="2">
    <location>
        <begin position="132"/>
        <end position="194"/>
    </location>
</feature>
<comment type="caution">
    <text evidence="3">The sequence shown here is derived from an EMBL/GenBank/DDBJ whole genome shotgun (WGS) entry which is preliminary data.</text>
</comment>
<keyword evidence="4" id="KW-1185">Reference proteome</keyword>
<dbReference type="Pfam" id="PF23003">
    <property type="entry name" value="Fn1_2"/>
    <property type="match status" value="1"/>
</dbReference>
<evidence type="ECO:0000256" key="1">
    <source>
        <dbReference type="SAM" id="MobiDB-lite"/>
    </source>
</evidence>
<feature type="compositionally biased region" description="Polar residues" evidence="1">
    <location>
        <begin position="317"/>
        <end position="340"/>
    </location>
</feature>
<gene>
    <name evidence="3" type="primary">Acey_s0008.g259</name>
    <name evidence="3" type="synonym">Acey-R05A10.1</name>
    <name evidence="3" type="ORF">Y032_0008g259</name>
</gene>
<name>A0A016VKW4_9BILA</name>
<proteinExistence type="predicted"/>
<protein>
    <recommendedName>
        <fullName evidence="2">Abnormal cell migration protein 18-like fibronectin type I domain-containing protein</fullName>
    </recommendedName>
</protein>
<evidence type="ECO:0000313" key="4">
    <source>
        <dbReference type="Proteomes" id="UP000024635"/>
    </source>
</evidence>
<dbReference type="InterPro" id="IPR055119">
    <property type="entry name" value="Mig18_Fn1"/>
</dbReference>
<dbReference type="AlphaFoldDB" id="A0A016VKW4"/>
<reference evidence="4" key="1">
    <citation type="journal article" date="2015" name="Nat. Genet.">
        <title>The genome and transcriptome of the zoonotic hookworm Ancylostoma ceylanicum identify infection-specific gene families.</title>
        <authorList>
            <person name="Schwarz E.M."/>
            <person name="Hu Y."/>
            <person name="Antoshechkin I."/>
            <person name="Miller M.M."/>
            <person name="Sternberg P.W."/>
            <person name="Aroian R.V."/>
        </authorList>
    </citation>
    <scope>NUCLEOTIDE SEQUENCE</scope>
    <source>
        <strain evidence="4">HY135</strain>
    </source>
</reference>
<sequence length="421" mass="45568">MPATCRSDRPAEEQTTSHQMVYEVKSIQEEGYDVHGIRRALAGPEGGHTCHLRWCVVGSDTVCSLTNLECAVVHAPSFCGSYIERYTLQMILIFLLICAVAHCQDKMVSSSSALHLIQNVSITEALESLPKECSKNGKKYKEGEEFTIGHLRYKCQKYGVYSIEGCITENKKNLNVGEVVVINNVKSQCLAVGDRVFYRETVCSILGQPECEKIGPPSGFEEATKKEMEKEKDKTQRKEVTVAGLPPGWKVLDESRREIPGTNGGHMITRTLVFSPIPGRSRARRQSGRGVGSVVAIEDVGTDKPSMPMSMLLNGGKKSSTSTNHPKGKPFSTQQVSSTLGIKGKSNERIVGVGTGSRDLHSRTPTISSAKGLKPGSVGGSRSDVNWKGKTISVNGRTVAAGPGTFTFGTSPTGAFLKKEN</sequence>
<dbReference type="OrthoDB" id="5846929at2759"/>
<accession>A0A016VKW4</accession>
<feature type="region of interest" description="Disordered" evidence="1">
    <location>
        <begin position="353"/>
        <end position="388"/>
    </location>
</feature>
<dbReference type="EMBL" id="JARK01001344">
    <property type="protein sequence ID" value="EYC27936.1"/>
    <property type="molecule type" value="Genomic_DNA"/>
</dbReference>
<dbReference type="PANTHER" id="PTHR37978:SF5">
    <property type="entry name" value="SECRETED PROTEIN"/>
    <property type="match status" value="1"/>
</dbReference>
<evidence type="ECO:0000259" key="2">
    <source>
        <dbReference type="Pfam" id="PF23003"/>
    </source>
</evidence>
<feature type="region of interest" description="Disordered" evidence="1">
    <location>
        <begin position="316"/>
        <end position="340"/>
    </location>
</feature>